<dbReference type="AlphaFoldDB" id="A0A4V1J4T2"/>
<reference evidence="2" key="1">
    <citation type="journal article" date="2018" name="Nat. Microbiol.">
        <title>Leveraging single-cell genomics to expand the fungal tree of life.</title>
        <authorList>
            <person name="Ahrendt S.R."/>
            <person name="Quandt C.A."/>
            <person name="Ciobanu D."/>
            <person name="Clum A."/>
            <person name="Salamov A."/>
            <person name="Andreopoulos B."/>
            <person name="Cheng J.F."/>
            <person name="Woyke T."/>
            <person name="Pelin A."/>
            <person name="Henrissat B."/>
            <person name="Reynolds N.K."/>
            <person name="Benny G.L."/>
            <person name="Smith M.E."/>
            <person name="James T.Y."/>
            <person name="Grigoriev I.V."/>
        </authorList>
    </citation>
    <scope>NUCLEOTIDE SEQUENCE [LARGE SCALE GENOMIC DNA]</scope>
    <source>
        <strain evidence="2">RSA 468</strain>
    </source>
</reference>
<organism evidence="1 2">
    <name type="scientific">Dimargaris cristalligena</name>
    <dbReference type="NCBI Taxonomy" id="215637"/>
    <lineage>
        <taxon>Eukaryota</taxon>
        <taxon>Fungi</taxon>
        <taxon>Fungi incertae sedis</taxon>
        <taxon>Zoopagomycota</taxon>
        <taxon>Kickxellomycotina</taxon>
        <taxon>Dimargaritomycetes</taxon>
        <taxon>Dimargaritales</taxon>
        <taxon>Dimargaritaceae</taxon>
        <taxon>Dimargaris</taxon>
    </lineage>
</organism>
<keyword evidence="2" id="KW-1185">Reference proteome</keyword>
<feature type="non-terminal residue" evidence="1">
    <location>
        <position position="1"/>
    </location>
</feature>
<accession>A0A4V1J4T2</accession>
<protein>
    <submittedName>
        <fullName evidence="1">Uncharacterized protein</fullName>
    </submittedName>
</protein>
<gene>
    <name evidence="1" type="ORF">BJ085DRAFT_36160</name>
</gene>
<evidence type="ECO:0000313" key="1">
    <source>
        <dbReference type="EMBL" id="RKP36649.1"/>
    </source>
</evidence>
<sequence length="211" mass="23217">VFHNSALDSATTTSQLRHTPFRWLQALVADDPLQSLALAVYCHSPTCSLFSQAASDYLTRQLPHLLRILIDRIPTEATPRLLLVQILQQLTVNPLLPAASPSTFGLSDVVQSLLTQCLDPMASHGISLDTILRKEGTSCLSDPDTFINVLKSYEVNDARRSEILNEEGVAVALHTMLTSPVSGSILSSSKSQDDWNTVSAKVQRWIVYCSW</sequence>
<name>A0A4V1J4T2_9FUNG</name>
<dbReference type="EMBL" id="ML002618">
    <property type="protein sequence ID" value="RKP36649.1"/>
    <property type="molecule type" value="Genomic_DNA"/>
</dbReference>
<proteinExistence type="predicted"/>
<dbReference type="Proteomes" id="UP000268162">
    <property type="component" value="Unassembled WGS sequence"/>
</dbReference>
<evidence type="ECO:0000313" key="2">
    <source>
        <dbReference type="Proteomes" id="UP000268162"/>
    </source>
</evidence>